<reference evidence="1 2" key="1">
    <citation type="journal article" date="2019" name="J. Ind. Microbiol. Biotechnol.">
        <title>The complete genomic sequence of Streptomyces spectabilis NRRL-2792 and identification of secondary metabolite biosynthetic gene clusters.</title>
        <authorList>
            <person name="Sinha A."/>
            <person name="Phillips-Salemka S."/>
            <person name="Niraula T.A."/>
            <person name="Short K.A."/>
            <person name="Niraula N.P."/>
        </authorList>
    </citation>
    <scope>NUCLEOTIDE SEQUENCE [LARGE SCALE GENOMIC DNA]</scope>
    <source>
        <strain evidence="1 2">NRRL 2792</strain>
    </source>
</reference>
<evidence type="ECO:0000313" key="2">
    <source>
        <dbReference type="Proteomes" id="UP000316806"/>
    </source>
</evidence>
<proteinExistence type="predicted"/>
<organism evidence="1 2">
    <name type="scientific">Streptomyces spectabilis</name>
    <dbReference type="NCBI Taxonomy" id="68270"/>
    <lineage>
        <taxon>Bacteria</taxon>
        <taxon>Bacillati</taxon>
        <taxon>Actinomycetota</taxon>
        <taxon>Actinomycetes</taxon>
        <taxon>Kitasatosporales</taxon>
        <taxon>Streptomycetaceae</taxon>
        <taxon>Streptomyces</taxon>
    </lineage>
</organism>
<protein>
    <submittedName>
        <fullName evidence="1">Uncharacterized protein</fullName>
    </submittedName>
</protein>
<name>A0A516RJX8_STRST</name>
<dbReference type="AlphaFoldDB" id="A0A516RJX8"/>
<dbReference type="EMBL" id="CP040916">
    <property type="protein sequence ID" value="QDQ15925.1"/>
    <property type="molecule type" value="Genomic_DNA"/>
</dbReference>
<dbReference type="RefSeq" id="WP_144323126.1">
    <property type="nucleotide sequence ID" value="NZ_CP040916.1"/>
</dbReference>
<dbReference type="Proteomes" id="UP000316806">
    <property type="component" value="Chromosome"/>
</dbReference>
<accession>A0A516RJX8</accession>
<gene>
    <name evidence="1" type="ORF">FH965_39685</name>
</gene>
<sequence length="61" mass="6680">MRPTRQPLGPYQHLTEPERLVGNLHRAYAEHGHAVLGAELPTHPTLADMITFNQGPLPCGA</sequence>
<evidence type="ECO:0000313" key="1">
    <source>
        <dbReference type="EMBL" id="QDQ15925.1"/>
    </source>
</evidence>